<name>A0ABS8RGM5_DATST</name>
<dbReference type="InterPro" id="IPR032466">
    <property type="entry name" value="Metal_Hydrolase"/>
</dbReference>
<protein>
    <recommendedName>
        <fullName evidence="1">Amidohydrolase-related domain-containing protein</fullName>
    </recommendedName>
</protein>
<keyword evidence="3" id="KW-1185">Reference proteome</keyword>
<dbReference type="EMBL" id="JACEIK010000004">
    <property type="protein sequence ID" value="MCD7446026.1"/>
    <property type="molecule type" value="Genomic_DNA"/>
</dbReference>
<reference evidence="2 3" key="1">
    <citation type="journal article" date="2021" name="BMC Genomics">
        <title>Datura genome reveals duplications of psychoactive alkaloid biosynthetic genes and high mutation rate following tissue culture.</title>
        <authorList>
            <person name="Rajewski A."/>
            <person name="Carter-House D."/>
            <person name="Stajich J."/>
            <person name="Litt A."/>
        </authorList>
    </citation>
    <scope>NUCLEOTIDE SEQUENCE [LARGE SCALE GENOMIC DNA]</scope>
    <source>
        <strain evidence="2">AR-01</strain>
    </source>
</reference>
<dbReference type="PANTHER" id="PTHR43383:SF2">
    <property type="entry name" value="AMIDOHYDROLASE 2 FAMILY PROTEIN"/>
    <property type="match status" value="1"/>
</dbReference>
<feature type="domain" description="Amidohydrolase-related" evidence="1">
    <location>
        <begin position="258"/>
        <end position="367"/>
    </location>
</feature>
<organism evidence="2 3">
    <name type="scientific">Datura stramonium</name>
    <name type="common">Jimsonweed</name>
    <name type="synonym">Common thornapple</name>
    <dbReference type="NCBI Taxonomy" id="4076"/>
    <lineage>
        <taxon>Eukaryota</taxon>
        <taxon>Viridiplantae</taxon>
        <taxon>Streptophyta</taxon>
        <taxon>Embryophyta</taxon>
        <taxon>Tracheophyta</taxon>
        <taxon>Spermatophyta</taxon>
        <taxon>Magnoliopsida</taxon>
        <taxon>eudicotyledons</taxon>
        <taxon>Gunneridae</taxon>
        <taxon>Pentapetalae</taxon>
        <taxon>asterids</taxon>
        <taxon>lamiids</taxon>
        <taxon>Solanales</taxon>
        <taxon>Solanaceae</taxon>
        <taxon>Solanoideae</taxon>
        <taxon>Datureae</taxon>
        <taxon>Datura</taxon>
    </lineage>
</organism>
<dbReference type="Gene3D" id="3.20.20.140">
    <property type="entry name" value="Metal-dependent hydrolases"/>
    <property type="match status" value="1"/>
</dbReference>
<dbReference type="PANTHER" id="PTHR43383">
    <property type="entry name" value="NODULIN 6"/>
    <property type="match status" value="1"/>
</dbReference>
<evidence type="ECO:0000313" key="3">
    <source>
        <dbReference type="Proteomes" id="UP000823775"/>
    </source>
</evidence>
<evidence type="ECO:0000313" key="2">
    <source>
        <dbReference type="EMBL" id="MCD7446026.1"/>
    </source>
</evidence>
<dbReference type="Proteomes" id="UP000823775">
    <property type="component" value="Unassembled WGS sequence"/>
</dbReference>
<proteinExistence type="predicted"/>
<comment type="caution">
    <text evidence="2">The sequence shown here is derived from an EMBL/GenBank/DDBJ whole genome shotgun (WGS) entry which is preliminary data.</text>
</comment>
<dbReference type="SUPFAM" id="SSF51556">
    <property type="entry name" value="Metallo-dependent hydrolases"/>
    <property type="match status" value="1"/>
</dbReference>
<sequence length="374" mass="42034">MYLVLGHLCFCSFAFLLTALFVFFFWHRGLRELTELYGPSLSLSLGLHTAQETRRSLGLEQSAITCFRAARICAVLIDDGIELHKMVDIEWHKIAVPMVGRILRVEHLAEKILDKVLLTRMTTTVSKILCDIVLASLLEGNNSLHVSGTASCLLEMSYIVKKSRYSCFQPEGVVSSSPMNTKGIVKHREERKMGANQENESTIADKVVAFKRLVACRSGLAINTEVTKNEAEEGLSDVLRNGNPLRISNKSFIDYIFMHALEVAQSYDLTMQIHMGFGDKDFDMMLANPLYLHNLLEDKRFTNSRLVLLHASYPFSKEASHLASAYPQVFLDFGFAIPKLSFHGMISSVKELLELAPMNKFMFSTDAIAFAEAF</sequence>
<accession>A0ABS8RGM5</accession>
<dbReference type="InterPro" id="IPR006680">
    <property type="entry name" value="Amidohydro-rel"/>
</dbReference>
<evidence type="ECO:0000259" key="1">
    <source>
        <dbReference type="Pfam" id="PF04909"/>
    </source>
</evidence>
<dbReference type="Pfam" id="PF04909">
    <property type="entry name" value="Amidohydro_2"/>
    <property type="match status" value="1"/>
</dbReference>
<gene>
    <name evidence="2" type="ORF">HAX54_031509</name>
</gene>